<dbReference type="PhylomeDB" id="Q7NIJ7"/>
<dbReference type="HOGENOM" id="CLU_005679_2_0_3"/>
<feature type="transmembrane region" description="Helical" evidence="1">
    <location>
        <begin position="18"/>
        <end position="37"/>
    </location>
</feature>
<dbReference type="OrthoDB" id="572802at2"/>
<name>Q7NIJ7_GLOVI</name>
<proteinExistence type="predicted"/>
<dbReference type="KEGG" id="gvi:gll2186"/>
<sequence length="369" mass="39928">MQLQSPALSPPVNRQDKLILVQVLRGVASLAVLGYHVDRMFFERLGQRFLGGAFACGWAGVDLFFVLSGFILAYLYLVKPDAGPGAFLLRRFVRIYPIYWVVMGAVLVFFSLSPGQGAGRLSWEVITASVLLLPQPEPVLTGSWTLSYEVGFYLLFALVIWCKPPVALPLIAAAWLASKGAAYVSAPVTPTGTDLIELVFGDLRLEFCFGCVVAYGLVRYRERAIAAGGAVLVLGLGLLAIPVLLSVLGGGMTGGEPAAWAWQQVKFVRVFGFGLPAAFVLFGAAAIDLKGNVRVPFLWKYFGDASYSIYLVHAPVISALTRLLVKLGFGASWTMLPVGALGLGLGCACYSYIERPLLESCRKRLLDRH</sequence>
<dbReference type="InterPro" id="IPR002656">
    <property type="entry name" value="Acyl_transf_3_dom"/>
</dbReference>
<accession>Q7NIJ7</accession>
<keyword evidence="1" id="KW-0812">Transmembrane</keyword>
<reference evidence="3 4" key="1">
    <citation type="journal article" date="2003" name="DNA Res.">
        <title>Complete genome structure of Gloeobacter violaceus PCC 7421, a cyanobacterium that lacks thylakoids.</title>
        <authorList>
            <person name="Nakamura Y."/>
            <person name="Kaneko T."/>
            <person name="Sato S."/>
            <person name="Mimuro M."/>
            <person name="Miyashita H."/>
            <person name="Tsuchiya T."/>
            <person name="Sasamoto S."/>
            <person name="Watanabe A."/>
            <person name="Kawashima K."/>
            <person name="Kishida Y."/>
            <person name="Kiyokawa C."/>
            <person name="Kohara M."/>
            <person name="Matsumoto M."/>
            <person name="Matsuno A."/>
            <person name="Nakazaki N."/>
            <person name="Shimpo S."/>
            <person name="Takeuchi C."/>
            <person name="Yamada M."/>
            <person name="Tabata S."/>
        </authorList>
    </citation>
    <scope>NUCLEOTIDE SEQUENCE [LARGE SCALE GENOMIC DNA]</scope>
    <source>
        <strain evidence="4">ATCC 29082 / PCC 7421</strain>
    </source>
</reference>
<dbReference type="GO" id="GO:0016020">
    <property type="term" value="C:membrane"/>
    <property type="evidence" value="ECO:0000318"/>
    <property type="project" value="GO_Central"/>
</dbReference>
<dbReference type="InterPro" id="IPR050879">
    <property type="entry name" value="Acyltransferase_3"/>
</dbReference>
<dbReference type="PANTHER" id="PTHR23028">
    <property type="entry name" value="ACETYLTRANSFERASE"/>
    <property type="match status" value="1"/>
</dbReference>
<dbReference type="AlphaFoldDB" id="Q7NIJ7"/>
<evidence type="ECO:0000313" key="4">
    <source>
        <dbReference type="Proteomes" id="UP000000557"/>
    </source>
</evidence>
<dbReference type="GO" id="GO:0000271">
    <property type="term" value="P:polysaccharide biosynthetic process"/>
    <property type="evidence" value="ECO:0000318"/>
    <property type="project" value="GO_Central"/>
</dbReference>
<dbReference type="eggNOG" id="COG1835">
    <property type="taxonomic scope" value="Bacteria"/>
</dbReference>
<dbReference type="PATRIC" id="fig|251221.4.peg.2219"/>
<dbReference type="Pfam" id="PF01757">
    <property type="entry name" value="Acyl_transf_3"/>
    <property type="match status" value="1"/>
</dbReference>
<organism evidence="3 4">
    <name type="scientific">Gloeobacter violaceus (strain ATCC 29082 / PCC 7421)</name>
    <dbReference type="NCBI Taxonomy" id="251221"/>
    <lineage>
        <taxon>Bacteria</taxon>
        <taxon>Bacillati</taxon>
        <taxon>Cyanobacteriota</taxon>
        <taxon>Cyanophyceae</taxon>
        <taxon>Gloeobacterales</taxon>
        <taxon>Gloeobacteraceae</taxon>
        <taxon>Gloeobacter</taxon>
    </lineage>
</organism>
<dbReference type="RefSeq" id="WP_011142183.1">
    <property type="nucleotide sequence ID" value="NC_005125.1"/>
</dbReference>
<feature type="transmembrane region" description="Helical" evidence="1">
    <location>
        <begin position="49"/>
        <end position="75"/>
    </location>
</feature>
<dbReference type="InParanoid" id="Q7NIJ7"/>
<dbReference type="EnsemblBacteria" id="BAC90127">
    <property type="protein sequence ID" value="BAC90127"/>
    <property type="gene ID" value="BAC90127"/>
</dbReference>
<dbReference type="EMBL" id="BA000045">
    <property type="protein sequence ID" value="BAC90127.1"/>
    <property type="molecule type" value="Genomic_DNA"/>
</dbReference>
<keyword evidence="1" id="KW-0472">Membrane</keyword>
<gene>
    <name evidence="3" type="ordered locus">gll2186</name>
</gene>
<evidence type="ECO:0000256" key="1">
    <source>
        <dbReference type="SAM" id="Phobius"/>
    </source>
</evidence>
<dbReference type="STRING" id="251221.gene:10759681"/>
<protein>
    <submittedName>
        <fullName evidence="3">Gll2186 protein</fullName>
    </submittedName>
</protein>
<dbReference type="Proteomes" id="UP000000557">
    <property type="component" value="Chromosome"/>
</dbReference>
<feature type="transmembrane region" description="Helical" evidence="1">
    <location>
        <begin position="267"/>
        <end position="287"/>
    </location>
</feature>
<dbReference type="GO" id="GO:0016747">
    <property type="term" value="F:acyltransferase activity, transferring groups other than amino-acyl groups"/>
    <property type="evidence" value="ECO:0007669"/>
    <property type="project" value="InterPro"/>
</dbReference>
<dbReference type="PANTHER" id="PTHR23028:SF131">
    <property type="entry name" value="BLR2367 PROTEIN"/>
    <property type="match status" value="1"/>
</dbReference>
<feature type="transmembrane region" description="Helical" evidence="1">
    <location>
        <begin position="331"/>
        <end position="353"/>
    </location>
</feature>
<feature type="transmembrane region" description="Helical" evidence="1">
    <location>
        <begin position="152"/>
        <end position="178"/>
    </location>
</feature>
<feature type="domain" description="Acyltransferase 3" evidence="2">
    <location>
        <begin position="22"/>
        <end position="346"/>
    </location>
</feature>
<keyword evidence="1" id="KW-1133">Transmembrane helix</keyword>
<feature type="transmembrane region" description="Helical" evidence="1">
    <location>
        <begin position="95"/>
        <end position="112"/>
    </location>
</feature>
<reference evidence="3 4" key="2">
    <citation type="journal article" date="2003" name="DNA Res.">
        <title>Complete genome structure of Gloeobacter violaceus PCC 7421, a cyanobacterium that lacks thylakoids (supplement).</title>
        <authorList>
            <person name="Nakamura Y."/>
            <person name="Kaneko T."/>
            <person name="Sato S."/>
            <person name="Mimuro M."/>
            <person name="Miyashita H."/>
            <person name="Tsuchiya T."/>
            <person name="Sasamoto S."/>
            <person name="Watanabe A."/>
            <person name="Kawashima K."/>
            <person name="Kishida Y."/>
            <person name="Kiyokawa C."/>
            <person name="Kohara M."/>
            <person name="Matsumoto M."/>
            <person name="Matsuno A."/>
            <person name="Nakazaki N."/>
            <person name="Shimpo S."/>
            <person name="Takeuchi C."/>
            <person name="Yamada M."/>
            <person name="Tabata S."/>
        </authorList>
    </citation>
    <scope>NUCLEOTIDE SEQUENCE [LARGE SCALE GENOMIC DNA]</scope>
    <source>
        <strain evidence="4">ATCC 29082 / PCC 7421</strain>
    </source>
</reference>
<evidence type="ECO:0000313" key="3">
    <source>
        <dbReference type="EMBL" id="BAC90127.1"/>
    </source>
</evidence>
<keyword evidence="4" id="KW-1185">Reference proteome</keyword>
<evidence type="ECO:0000259" key="2">
    <source>
        <dbReference type="Pfam" id="PF01757"/>
    </source>
</evidence>
<feature type="transmembrane region" description="Helical" evidence="1">
    <location>
        <begin position="198"/>
        <end position="218"/>
    </location>
</feature>
<feature type="transmembrane region" description="Helical" evidence="1">
    <location>
        <begin position="307"/>
        <end position="325"/>
    </location>
</feature>
<feature type="transmembrane region" description="Helical" evidence="1">
    <location>
        <begin position="225"/>
        <end position="247"/>
    </location>
</feature>